<sequence length="87" mass="9461">MGVKFPRATHPVVVIGGVKYWLWQAIDGVGNVLDILVQTRQDVNAARRFFGALVTRFGELRGNRQAAPLHLAGSGPYSMSIIALTRG</sequence>
<evidence type="ECO:0000313" key="2">
    <source>
        <dbReference type="EMBL" id="CTQ47400.1"/>
    </source>
</evidence>
<dbReference type="InterPro" id="IPR032874">
    <property type="entry name" value="DDE_dom"/>
</dbReference>
<dbReference type="EMBL" id="CXST01000007">
    <property type="protein sequence ID" value="CTQ47400.1"/>
    <property type="molecule type" value="Genomic_DNA"/>
</dbReference>
<accession>A0A0M6YF01</accession>
<dbReference type="OrthoDB" id="4315389at2"/>
<name>A0A0M6YF01_9HYPH</name>
<organism evidence="2 3">
    <name type="scientific">Roseibium aggregatum</name>
    <dbReference type="NCBI Taxonomy" id="187304"/>
    <lineage>
        <taxon>Bacteria</taxon>
        <taxon>Pseudomonadati</taxon>
        <taxon>Pseudomonadota</taxon>
        <taxon>Alphaproteobacteria</taxon>
        <taxon>Hyphomicrobiales</taxon>
        <taxon>Stappiaceae</taxon>
        <taxon>Roseibium</taxon>
    </lineage>
</organism>
<proteinExistence type="predicted"/>
<dbReference type="Proteomes" id="UP000048926">
    <property type="component" value="Unassembled WGS sequence"/>
</dbReference>
<dbReference type="Pfam" id="PF13610">
    <property type="entry name" value="DDE_Tnp_IS240"/>
    <property type="match status" value="1"/>
</dbReference>
<feature type="domain" description="DDE" evidence="1">
    <location>
        <begin position="12"/>
        <end position="54"/>
    </location>
</feature>
<evidence type="ECO:0000313" key="3">
    <source>
        <dbReference type="Proteomes" id="UP000048926"/>
    </source>
</evidence>
<keyword evidence="3" id="KW-1185">Reference proteome</keyword>
<protein>
    <recommendedName>
        <fullName evidence="1">DDE domain-containing protein</fullName>
    </recommendedName>
</protein>
<dbReference type="AlphaFoldDB" id="A0A0M6YF01"/>
<gene>
    <name evidence="2" type="ORF">LAL4801_05862</name>
</gene>
<evidence type="ECO:0000259" key="1">
    <source>
        <dbReference type="Pfam" id="PF13610"/>
    </source>
</evidence>
<reference evidence="3" key="1">
    <citation type="submission" date="2015-07" db="EMBL/GenBank/DDBJ databases">
        <authorList>
            <person name="Rodrigo-Torres Lidia"/>
            <person name="Arahal R.David."/>
        </authorList>
    </citation>
    <scope>NUCLEOTIDE SEQUENCE [LARGE SCALE GENOMIC DNA]</scope>
    <source>
        <strain evidence="3">CECT 4801</strain>
    </source>
</reference>